<dbReference type="PANTHER" id="PTHR44942">
    <property type="entry name" value="METHYLTRANSF_11 DOMAIN-CONTAINING PROTEIN"/>
    <property type="match status" value="1"/>
</dbReference>
<dbReference type="GO" id="GO:0032259">
    <property type="term" value="P:methylation"/>
    <property type="evidence" value="ECO:0007669"/>
    <property type="project" value="UniProtKB-KW"/>
</dbReference>
<evidence type="ECO:0000256" key="2">
    <source>
        <dbReference type="ARBA" id="ARBA00022603"/>
    </source>
</evidence>
<keyword evidence="3" id="KW-0808">Transferase</keyword>
<name>A0A1E3HN61_9TREE</name>
<feature type="domain" description="Methyltransferase type 11" evidence="4">
    <location>
        <begin position="46"/>
        <end position="165"/>
    </location>
</feature>
<dbReference type="PANTHER" id="PTHR44942:SF4">
    <property type="entry name" value="METHYLTRANSFERASE TYPE 11 DOMAIN-CONTAINING PROTEIN"/>
    <property type="match status" value="1"/>
</dbReference>
<evidence type="ECO:0000313" key="5">
    <source>
        <dbReference type="EMBL" id="ODN77778.1"/>
    </source>
</evidence>
<dbReference type="Gene3D" id="3.40.50.150">
    <property type="entry name" value="Vaccinia Virus protein VP39"/>
    <property type="match status" value="1"/>
</dbReference>
<evidence type="ECO:0000256" key="3">
    <source>
        <dbReference type="ARBA" id="ARBA00022679"/>
    </source>
</evidence>
<dbReference type="STRING" id="1295533.A0A1E3HN61"/>
<dbReference type="GO" id="GO:0008757">
    <property type="term" value="F:S-adenosylmethionine-dependent methyltransferase activity"/>
    <property type="evidence" value="ECO:0007669"/>
    <property type="project" value="InterPro"/>
</dbReference>
<gene>
    <name evidence="5" type="ORF">L202_04908</name>
</gene>
<dbReference type="Proteomes" id="UP000094065">
    <property type="component" value="Unassembled WGS sequence"/>
</dbReference>
<proteinExistence type="inferred from homology"/>
<keyword evidence="6" id="KW-1185">Reference proteome</keyword>
<dbReference type="InterPro" id="IPR029063">
    <property type="entry name" value="SAM-dependent_MTases_sf"/>
</dbReference>
<keyword evidence="2" id="KW-0489">Methyltransferase</keyword>
<dbReference type="Pfam" id="PF08241">
    <property type="entry name" value="Methyltransf_11"/>
    <property type="match status" value="1"/>
</dbReference>
<reference evidence="5 6" key="1">
    <citation type="submission" date="2016-06" db="EMBL/GenBank/DDBJ databases">
        <title>Evolution of pathogenesis and genome organization in the Tremellales.</title>
        <authorList>
            <person name="Cuomo C."/>
            <person name="Litvintseva A."/>
            <person name="Heitman J."/>
            <person name="Chen Y."/>
            <person name="Sun S."/>
            <person name="Springer D."/>
            <person name="Dromer F."/>
            <person name="Young S."/>
            <person name="Zeng Q."/>
            <person name="Chapman S."/>
            <person name="Gujja S."/>
            <person name="Saif S."/>
            <person name="Birren B."/>
        </authorList>
    </citation>
    <scope>NUCLEOTIDE SEQUENCE [LARGE SCALE GENOMIC DNA]</scope>
    <source>
        <strain evidence="5 6">CBS 6039</strain>
    </source>
</reference>
<accession>A0A1E3HN61</accession>
<evidence type="ECO:0000256" key="1">
    <source>
        <dbReference type="ARBA" id="ARBA00008361"/>
    </source>
</evidence>
<evidence type="ECO:0000313" key="6">
    <source>
        <dbReference type="Proteomes" id="UP000094065"/>
    </source>
</evidence>
<comment type="similarity">
    <text evidence="1">Belongs to the methyltransferase superfamily.</text>
</comment>
<dbReference type="AlphaFoldDB" id="A0A1E3HN61"/>
<dbReference type="EMBL" id="AWGJ01000007">
    <property type="protein sequence ID" value="ODN77778.1"/>
    <property type="molecule type" value="Genomic_DNA"/>
</dbReference>
<dbReference type="CDD" id="cd02440">
    <property type="entry name" value="AdoMet_MTases"/>
    <property type="match status" value="1"/>
</dbReference>
<dbReference type="SUPFAM" id="SSF53335">
    <property type="entry name" value="S-adenosyl-L-methionine-dependent methyltransferases"/>
    <property type="match status" value="1"/>
</dbReference>
<sequence>MTSFAKASFDVAAYLHCRPSYPQRVYSLILAYHSAIRSSPQWGTLLDLGCGPGFVASELAPRFDQTIALDPSATMVSIGLQPVGNDEDGRKPIQYKVGKGENLEAAGIQENSVDLVVAGSSLGIIPLISEGHTLILMVGQAAHWFDHTRVWPQLTRTVRPGGSVVYLGYAEMQFPGHPNVTSIFSNFSHSVIGKYWSQPGRSIVENLLDDVPWPTTTPVSANIQQTIAKEGVAASQADHGGWDMSTAIRIRHSPEFPFLMEQSWSLAQLEGYLRTFSAVHEYFAANPEDKAKRIGKGQEDGKGSPTGDVVERVVWELGQELEKAGVLKNGKGKIEVAWPLVLMMIKKKSAV</sequence>
<dbReference type="OrthoDB" id="10027013at2759"/>
<protein>
    <recommendedName>
        <fullName evidence="4">Methyltransferase type 11 domain-containing protein</fullName>
    </recommendedName>
</protein>
<evidence type="ECO:0000259" key="4">
    <source>
        <dbReference type="Pfam" id="PF08241"/>
    </source>
</evidence>
<dbReference type="RefSeq" id="XP_018993014.1">
    <property type="nucleotide sequence ID" value="XM_019139071.1"/>
</dbReference>
<organism evidence="5 6">
    <name type="scientific">Cryptococcus amylolentus CBS 6039</name>
    <dbReference type="NCBI Taxonomy" id="1295533"/>
    <lineage>
        <taxon>Eukaryota</taxon>
        <taxon>Fungi</taxon>
        <taxon>Dikarya</taxon>
        <taxon>Basidiomycota</taxon>
        <taxon>Agaricomycotina</taxon>
        <taxon>Tremellomycetes</taxon>
        <taxon>Tremellales</taxon>
        <taxon>Cryptococcaceae</taxon>
        <taxon>Cryptococcus</taxon>
    </lineage>
</organism>
<dbReference type="InterPro" id="IPR051052">
    <property type="entry name" value="Diverse_substrate_MTase"/>
</dbReference>
<dbReference type="InterPro" id="IPR013216">
    <property type="entry name" value="Methyltransf_11"/>
</dbReference>
<dbReference type="GeneID" id="30156217"/>
<comment type="caution">
    <text evidence="5">The sequence shown here is derived from an EMBL/GenBank/DDBJ whole genome shotgun (WGS) entry which is preliminary data.</text>
</comment>